<evidence type="ECO:0000256" key="1">
    <source>
        <dbReference type="SAM" id="Coils"/>
    </source>
</evidence>
<reference evidence="3" key="1">
    <citation type="submission" date="2021-06" db="EMBL/GenBank/DDBJ databases">
        <authorList>
            <person name="Hodson N. C."/>
            <person name="Mongue J. A."/>
            <person name="Jaron S. K."/>
        </authorList>
    </citation>
    <scope>NUCLEOTIDE SEQUENCE</scope>
</reference>
<dbReference type="GO" id="GO:0019212">
    <property type="term" value="F:phosphatase inhibitor activity"/>
    <property type="evidence" value="ECO:0007669"/>
    <property type="project" value="TreeGrafter"/>
</dbReference>
<dbReference type="Pfam" id="PF02996">
    <property type="entry name" value="Prefoldin"/>
    <property type="match status" value="1"/>
</dbReference>
<keyword evidence="1" id="KW-0175">Coiled coil</keyword>
<dbReference type="OrthoDB" id="21413at2759"/>
<evidence type="ECO:0000256" key="2">
    <source>
        <dbReference type="SAM" id="MobiDB-lite"/>
    </source>
</evidence>
<dbReference type="GO" id="GO:0000122">
    <property type="term" value="P:negative regulation of transcription by RNA polymerase II"/>
    <property type="evidence" value="ECO:0007669"/>
    <property type="project" value="TreeGrafter"/>
</dbReference>
<dbReference type="Proteomes" id="UP000708208">
    <property type="component" value="Unassembled WGS sequence"/>
</dbReference>
<protein>
    <recommendedName>
        <fullName evidence="5">Unconventional prefoldin RPB5 interactor</fullName>
    </recommendedName>
</protein>
<sequence length="292" mass="33939">MASVKQEYDKAYETIAEKTRTLELFRDDYKILKNRLKTLPDKIEHEALVPLGSKALGFGKVIHTNEILCMLGDSWFMECSSKTAMEIVDRRIKKCNKHLEEQQQEADRLENWKSSLTKLIVESMENDSLEIVEEVNDDDYGRMAEEHRENVKRHHVNIAKERSEKSPEELQEENEKFWARLEELELEEEMMQAEKEYAKRKKASEPAKVSKPSRSGKSVTFSDQNEVRIIPKETKQEAKYSDIVKIRNDQPAPAENEEASEKPSTSRGGPFDPRVDAAPPKKNSLFKQRRQQ</sequence>
<dbReference type="AlphaFoldDB" id="A0A8J2PBT7"/>
<dbReference type="EMBL" id="CAJVCH010385435">
    <property type="protein sequence ID" value="CAG7817047.1"/>
    <property type="molecule type" value="Genomic_DNA"/>
</dbReference>
<dbReference type="PANTHER" id="PTHR15111">
    <property type="entry name" value="RNA POLYMERASE II SUBUNIT 5-MEDIATING PROTEIN NNX3"/>
    <property type="match status" value="1"/>
</dbReference>
<accession>A0A8J2PBT7</accession>
<dbReference type="GO" id="GO:0003714">
    <property type="term" value="F:transcription corepressor activity"/>
    <property type="evidence" value="ECO:0007669"/>
    <property type="project" value="TreeGrafter"/>
</dbReference>
<name>A0A8J2PBT7_9HEXA</name>
<dbReference type="GO" id="GO:0003682">
    <property type="term" value="F:chromatin binding"/>
    <property type="evidence" value="ECO:0007669"/>
    <property type="project" value="TreeGrafter"/>
</dbReference>
<comment type="caution">
    <text evidence="3">The sequence shown here is derived from an EMBL/GenBank/DDBJ whole genome shotgun (WGS) entry which is preliminary data.</text>
</comment>
<dbReference type="PANTHER" id="PTHR15111:SF0">
    <property type="entry name" value="UNCONVENTIONAL PREFOLDIN RPB5 INTERACTOR 1"/>
    <property type="match status" value="1"/>
</dbReference>
<dbReference type="InterPro" id="IPR052255">
    <property type="entry name" value="RNA_pol_II_subunit5-mediator"/>
</dbReference>
<feature type="region of interest" description="Disordered" evidence="2">
    <location>
        <begin position="195"/>
        <end position="292"/>
    </location>
</feature>
<proteinExistence type="predicted"/>
<dbReference type="CDD" id="cd23159">
    <property type="entry name" value="Prefoldin_URI1"/>
    <property type="match status" value="1"/>
</dbReference>
<feature type="coiled-coil region" evidence="1">
    <location>
        <begin position="85"/>
        <end position="119"/>
    </location>
</feature>
<feature type="compositionally biased region" description="Polar residues" evidence="2">
    <location>
        <begin position="212"/>
        <end position="224"/>
    </location>
</feature>
<organism evidence="3 4">
    <name type="scientific">Allacma fusca</name>
    <dbReference type="NCBI Taxonomy" id="39272"/>
    <lineage>
        <taxon>Eukaryota</taxon>
        <taxon>Metazoa</taxon>
        <taxon>Ecdysozoa</taxon>
        <taxon>Arthropoda</taxon>
        <taxon>Hexapoda</taxon>
        <taxon>Collembola</taxon>
        <taxon>Symphypleona</taxon>
        <taxon>Sminthuridae</taxon>
        <taxon>Allacma</taxon>
    </lineage>
</organism>
<dbReference type="InterPro" id="IPR004127">
    <property type="entry name" value="Prefoldin_subunit_alpha"/>
</dbReference>
<gene>
    <name evidence="3" type="ORF">AFUS01_LOCUS27635</name>
</gene>
<evidence type="ECO:0000313" key="3">
    <source>
        <dbReference type="EMBL" id="CAG7817047.1"/>
    </source>
</evidence>
<evidence type="ECO:0008006" key="5">
    <source>
        <dbReference type="Google" id="ProtNLM"/>
    </source>
</evidence>
<evidence type="ECO:0000313" key="4">
    <source>
        <dbReference type="Proteomes" id="UP000708208"/>
    </source>
</evidence>
<keyword evidence="4" id="KW-1185">Reference proteome</keyword>
<feature type="compositionally biased region" description="Basic and acidic residues" evidence="2">
    <location>
        <begin position="225"/>
        <end position="248"/>
    </location>
</feature>